<dbReference type="RefSeq" id="WP_154769406.1">
    <property type="nucleotide sequence ID" value="NZ_WLYK01000006.1"/>
</dbReference>
<protein>
    <recommendedName>
        <fullName evidence="3">VWA domain-containing protein</fullName>
    </recommendedName>
</protein>
<gene>
    <name evidence="1" type="ORF">GIS00_15755</name>
</gene>
<sequence>MGHGRWDDNTWAAAASYRRARGIDDFQASGDMHRRPRQLWAADPALEPKGVSVRESRDSADHPISVPIAVLFDVTGSMGRVPRILQQQLATLHGLLKGAGLPAEPQVMFGGIGDAETDQVPLQVGQFESDNRMDDQLRALFLEGGGGGQKSESYELAGYFMGAHVSTDSWEQRGEKGFLFLIGDELNKSVLSPAAVREVLGDEIPRPVPVARLYADLQQRWHVFFLLPAGTSYYNDREIARHWTSLLGDGFIKVPDVEQVVPTIVDLVAERTGAAGTGSVFGTRPEAHAGNGGATGFTGTTTAARQAGTDLVHHPLRTLRRLALPGGAR</sequence>
<evidence type="ECO:0000313" key="2">
    <source>
        <dbReference type="Proteomes" id="UP000460221"/>
    </source>
</evidence>
<dbReference type="AlphaFoldDB" id="A0A7K1FQ70"/>
<comment type="caution">
    <text evidence="1">The sequence shown here is derived from an EMBL/GenBank/DDBJ whole genome shotgun (WGS) entry which is preliminary data.</text>
</comment>
<organism evidence="1 2">
    <name type="scientific">Nakamurella alba</name>
    <dbReference type="NCBI Taxonomy" id="2665158"/>
    <lineage>
        <taxon>Bacteria</taxon>
        <taxon>Bacillati</taxon>
        <taxon>Actinomycetota</taxon>
        <taxon>Actinomycetes</taxon>
        <taxon>Nakamurellales</taxon>
        <taxon>Nakamurellaceae</taxon>
        <taxon>Nakamurella</taxon>
    </lineage>
</organism>
<name>A0A7K1FQ70_9ACTN</name>
<keyword evidence="2" id="KW-1185">Reference proteome</keyword>
<dbReference type="EMBL" id="WLYK01000006">
    <property type="protein sequence ID" value="MTD15393.1"/>
    <property type="molecule type" value="Genomic_DNA"/>
</dbReference>
<evidence type="ECO:0000313" key="1">
    <source>
        <dbReference type="EMBL" id="MTD15393.1"/>
    </source>
</evidence>
<accession>A0A7K1FQ70</accession>
<reference evidence="1 2" key="1">
    <citation type="submission" date="2019-11" db="EMBL/GenBank/DDBJ databases">
        <authorList>
            <person name="Jiang L.-Q."/>
        </authorList>
    </citation>
    <scope>NUCLEOTIDE SEQUENCE [LARGE SCALE GENOMIC DNA]</scope>
    <source>
        <strain evidence="1 2">YIM 132087</strain>
    </source>
</reference>
<proteinExistence type="predicted"/>
<dbReference type="Proteomes" id="UP000460221">
    <property type="component" value="Unassembled WGS sequence"/>
</dbReference>
<evidence type="ECO:0008006" key="3">
    <source>
        <dbReference type="Google" id="ProtNLM"/>
    </source>
</evidence>